<evidence type="ECO:0000256" key="6">
    <source>
        <dbReference type="ARBA" id="ARBA00023136"/>
    </source>
</evidence>
<dbReference type="EMBL" id="CAJVPA010000207">
    <property type="protein sequence ID" value="CAG8403504.1"/>
    <property type="molecule type" value="Genomic_DNA"/>
</dbReference>
<evidence type="ECO:0000256" key="1">
    <source>
        <dbReference type="ARBA" id="ARBA00004141"/>
    </source>
</evidence>
<dbReference type="GO" id="GO:0016020">
    <property type="term" value="C:membrane"/>
    <property type="evidence" value="ECO:0007669"/>
    <property type="project" value="UniProtKB-SubCell"/>
</dbReference>
<feature type="transmembrane region" description="Helical" evidence="7">
    <location>
        <begin position="371"/>
        <end position="389"/>
    </location>
</feature>
<feature type="domain" description="Wax synthase" evidence="8">
    <location>
        <begin position="256"/>
        <end position="338"/>
    </location>
</feature>
<dbReference type="InterPro" id="IPR032805">
    <property type="entry name" value="Wax_synthase_dom"/>
</dbReference>
<comment type="similarity">
    <text evidence="2">Belongs to the wax synthase family.</text>
</comment>
<dbReference type="PANTHER" id="PTHR31595:SF67">
    <property type="entry name" value="WAX SYNTHASE DOMAIN-CONTAINING PROTEIN"/>
    <property type="match status" value="1"/>
</dbReference>
<feature type="transmembrane region" description="Helical" evidence="7">
    <location>
        <begin position="65"/>
        <end position="86"/>
    </location>
</feature>
<comment type="caution">
    <text evidence="9">The sequence shown here is derived from an EMBL/GenBank/DDBJ whole genome shotgun (WGS) entry which is preliminary data.</text>
</comment>
<keyword evidence="3" id="KW-0808">Transferase</keyword>
<proteinExistence type="inferred from homology"/>
<evidence type="ECO:0000259" key="8">
    <source>
        <dbReference type="Pfam" id="PF13813"/>
    </source>
</evidence>
<protein>
    <recommendedName>
        <fullName evidence="8">Wax synthase domain-containing protein</fullName>
    </recommendedName>
</protein>
<name>A0A9W4JJC0_9EURO</name>
<reference evidence="9" key="1">
    <citation type="submission" date="2021-07" db="EMBL/GenBank/DDBJ databases">
        <authorList>
            <person name="Branca A.L. A."/>
        </authorList>
    </citation>
    <scope>NUCLEOTIDE SEQUENCE</scope>
</reference>
<evidence type="ECO:0000256" key="4">
    <source>
        <dbReference type="ARBA" id="ARBA00022692"/>
    </source>
</evidence>
<evidence type="ECO:0000256" key="3">
    <source>
        <dbReference type="ARBA" id="ARBA00022679"/>
    </source>
</evidence>
<dbReference type="OrthoDB" id="1077582at2759"/>
<feature type="transmembrane region" description="Helical" evidence="7">
    <location>
        <begin position="12"/>
        <end position="30"/>
    </location>
</feature>
<evidence type="ECO:0000256" key="5">
    <source>
        <dbReference type="ARBA" id="ARBA00022989"/>
    </source>
</evidence>
<dbReference type="AlphaFoldDB" id="A0A9W4JJC0"/>
<dbReference type="PANTHER" id="PTHR31595">
    <property type="entry name" value="LONG-CHAIN-ALCOHOL O-FATTY-ACYLTRANSFERASE 3-RELATED"/>
    <property type="match status" value="1"/>
</dbReference>
<keyword evidence="4 7" id="KW-0812">Transmembrane</keyword>
<organism evidence="9 10">
    <name type="scientific">Penicillium salamii</name>
    <dbReference type="NCBI Taxonomy" id="1612424"/>
    <lineage>
        <taxon>Eukaryota</taxon>
        <taxon>Fungi</taxon>
        <taxon>Dikarya</taxon>
        <taxon>Ascomycota</taxon>
        <taxon>Pezizomycotina</taxon>
        <taxon>Eurotiomycetes</taxon>
        <taxon>Eurotiomycetidae</taxon>
        <taxon>Eurotiales</taxon>
        <taxon>Aspergillaceae</taxon>
        <taxon>Penicillium</taxon>
    </lineage>
</organism>
<feature type="transmembrane region" description="Helical" evidence="7">
    <location>
        <begin position="332"/>
        <end position="351"/>
    </location>
</feature>
<dbReference type="Proteomes" id="UP001152646">
    <property type="component" value="Unassembled WGS sequence"/>
</dbReference>
<gene>
    <name evidence="9" type="ORF">PSALAMII_LOCUS8376</name>
</gene>
<evidence type="ECO:0000256" key="7">
    <source>
        <dbReference type="SAM" id="Phobius"/>
    </source>
</evidence>
<feature type="transmembrane region" description="Helical" evidence="7">
    <location>
        <begin position="299"/>
        <end position="320"/>
    </location>
</feature>
<dbReference type="GO" id="GO:0006629">
    <property type="term" value="P:lipid metabolic process"/>
    <property type="evidence" value="ECO:0007669"/>
    <property type="project" value="InterPro"/>
</dbReference>
<keyword evidence="6 7" id="KW-0472">Membrane</keyword>
<keyword evidence="5 7" id="KW-1133">Transmembrane helix</keyword>
<dbReference type="GO" id="GO:0008374">
    <property type="term" value="F:O-acyltransferase activity"/>
    <property type="evidence" value="ECO:0007669"/>
    <property type="project" value="InterPro"/>
</dbReference>
<accession>A0A9W4JJC0</accession>
<evidence type="ECO:0000313" key="10">
    <source>
        <dbReference type="Proteomes" id="UP001152646"/>
    </source>
</evidence>
<feature type="transmembrane region" description="Helical" evidence="7">
    <location>
        <begin position="162"/>
        <end position="182"/>
    </location>
</feature>
<evidence type="ECO:0000256" key="2">
    <source>
        <dbReference type="ARBA" id="ARBA00007282"/>
    </source>
</evidence>
<comment type="subcellular location">
    <subcellularLocation>
        <location evidence="1">Membrane</location>
        <topology evidence="1">Multi-pass membrane protein</topology>
    </subcellularLocation>
</comment>
<dbReference type="InterPro" id="IPR044851">
    <property type="entry name" value="Wax_synthase"/>
</dbReference>
<sequence>MIVVSQLPVWCLPVTQWVLIQVIVGLTAAFTSSQSRLRPITLMAAIAIAYSIQSSVEKSFKSSKLAAYVSALCWANIVNAVDILCLSRVTYTKQLEWERATTKQDLKKSQVLDCSKFSWGRLLWAIELPFNLRRIGTPWQIKNIPPFYRANSQYIPSRLEFLRYRFVVLCLALLTLGLLYGGENDESLHEMFSTEKQRALYRGKNISAKEALSHLSLVGSYWVSLRASHQLLYSVCAILSVGLGMHEPASWPLGGASPAEAWSLRRFWGFTWHQTFRKFLTSNAEFISRSVLQIPPGTIWHRYCCLILTFAISAIIHIFMDLSRAIPVHQGGSIPFFAINAVGIMIEDLIVHVASKVMGTKYAWWKRMIGYIWVISWLFTTMPMYYYPIGRVIIQAGERVPSLFI</sequence>
<evidence type="ECO:0000313" key="9">
    <source>
        <dbReference type="EMBL" id="CAG8403504.1"/>
    </source>
</evidence>
<dbReference type="Pfam" id="PF13813">
    <property type="entry name" value="MBOAT_2"/>
    <property type="match status" value="1"/>
</dbReference>